<evidence type="ECO:0000313" key="9">
    <source>
        <dbReference type="EMBL" id="EDQ93013.1"/>
    </source>
</evidence>
<name>A9UQA3_MONBE</name>
<reference evidence="9 10" key="1">
    <citation type="journal article" date="2008" name="Nature">
        <title>The genome of the choanoflagellate Monosiga brevicollis and the origin of metazoans.</title>
        <authorList>
            <consortium name="JGI Sequencing"/>
            <person name="King N."/>
            <person name="Westbrook M.J."/>
            <person name="Young S.L."/>
            <person name="Kuo A."/>
            <person name="Abedin M."/>
            <person name="Chapman J."/>
            <person name="Fairclough S."/>
            <person name="Hellsten U."/>
            <person name="Isogai Y."/>
            <person name="Letunic I."/>
            <person name="Marr M."/>
            <person name="Pincus D."/>
            <person name="Putnam N."/>
            <person name="Rokas A."/>
            <person name="Wright K.J."/>
            <person name="Zuzow R."/>
            <person name="Dirks W."/>
            <person name="Good M."/>
            <person name="Goodstein D."/>
            <person name="Lemons D."/>
            <person name="Li W."/>
            <person name="Lyons J.B."/>
            <person name="Morris A."/>
            <person name="Nichols S."/>
            <person name="Richter D.J."/>
            <person name="Salamov A."/>
            <person name="Bork P."/>
            <person name="Lim W.A."/>
            <person name="Manning G."/>
            <person name="Miller W.T."/>
            <person name="McGinnis W."/>
            <person name="Shapiro H."/>
            <person name="Tjian R."/>
            <person name="Grigoriev I.V."/>
            <person name="Rokhsar D."/>
        </authorList>
    </citation>
    <scope>NUCLEOTIDE SEQUENCE [LARGE SCALE GENOMIC DNA]</scope>
    <source>
        <strain evidence="10">MX1 / ATCC 50154</strain>
    </source>
</reference>
<keyword evidence="7 8" id="KW-0472">Membrane</keyword>
<dbReference type="AlphaFoldDB" id="A9UQA3"/>
<evidence type="ECO:0000256" key="4">
    <source>
        <dbReference type="ARBA" id="ARBA00022723"/>
    </source>
</evidence>
<evidence type="ECO:0000256" key="6">
    <source>
        <dbReference type="ARBA" id="ARBA00023004"/>
    </source>
</evidence>
<keyword evidence="10" id="KW-1185">Reference proteome</keyword>
<dbReference type="SUPFAM" id="SSF81343">
    <property type="entry name" value="Fumarate reductase respiratory complex transmembrane subunits"/>
    <property type="match status" value="1"/>
</dbReference>
<keyword evidence="4" id="KW-0479">Metal-binding</keyword>
<evidence type="ECO:0000256" key="1">
    <source>
        <dbReference type="ARBA" id="ARBA00004370"/>
    </source>
</evidence>
<dbReference type="KEGG" id="mbr:MONBRDRAFT_22338"/>
<evidence type="ECO:0000256" key="8">
    <source>
        <dbReference type="SAM" id="Phobius"/>
    </source>
</evidence>
<dbReference type="InterPro" id="IPR000701">
    <property type="entry name" value="SuccDH_FuR_B_TM-su"/>
</dbReference>
<keyword evidence="5 8" id="KW-1133">Transmembrane helix</keyword>
<dbReference type="InterPro" id="IPR034804">
    <property type="entry name" value="SQR/QFR_C/D"/>
</dbReference>
<feature type="transmembrane region" description="Helical" evidence="8">
    <location>
        <begin position="117"/>
        <end position="136"/>
    </location>
</feature>
<keyword evidence="3 8" id="KW-0812">Transmembrane</keyword>
<comment type="subcellular location">
    <subcellularLocation>
        <location evidence="1">Membrane</location>
    </subcellularLocation>
</comment>
<sequence>MALRELYQRPHLELLGASVLGTHLLANFKLKGAPPKQDTSSTLQRFTGYFLVGTITMHVVHARVLPWYYDDPADLAAIYDSFSVYKPLALPLYSGLLLAGTYHTYNGIVTSLRRLLGVRLGMLGISGQLYPIYSFSFRLRR</sequence>
<dbReference type="InParanoid" id="A9UQA3"/>
<dbReference type="EMBL" id="CH991543">
    <property type="protein sequence ID" value="EDQ93013.1"/>
    <property type="molecule type" value="Genomic_DNA"/>
</dbReference>
<evidence type="ECO:0000256" key="5">
    <source>
        <dbReference type="ARBA" id="ARBA00022989"/>
    </source>
</evidence>
<gene>
    <name evidence="9" type="ORF">MONBRDRAFT_22338</name>
</gene>
<evidence type="ECO:0000256" key="2">
    <source>
        <dbReference type="ARBA" id="ARBA00022617"/>
    </source>
</evidence>
<organism evidence="9 10">
    <name type="scientific">Monosiga brevicollis</name>
    <name type="common">Choanoflagellate</name>
    <dbReference type="NCBI Taxonomy" id="81824"/>
    <lineage>
        <taxon>Eukaryota</taxon>
        <taxon>Choanoflagellata</taxon>
        <taxon>Craspedida</taxon>
        <taxon>Salpingoecidae</taxon>
        <taxon>Monosiga</taxon>
    </lineage>
</organism>
<dbReference type="Pfam" id="PF01127">
    <property type="entry name" value="Sdh_cyt"/>
    <property type="match status" value="1"/>
</dbReference>
<keyword evidence="2" id="KW-0349">Heme</keyword>
<protein>
    <submittedName>
        <fullName evidence="9">Uncharacterized protein</fullName>
    </submittedName>
</protein>
<dbReference type="Proteomes" id="UP000001357">
    <property type="component" value="Unassembled WGS sequence"/>
</dbReference>
<evidence type="ECO:0000313" key="10">
    <source>
        <dbReference type="Proteomes" id="UP000001357"/>
    </source>
</evidence>
<feature type="transmembrane region" description="Helical" evidence="8">
    <location>
        <begin position="46"/>
        <end position="68"/>
    </location>
</feature>
<feature type="transmembrane region" description="Helical" evidence="8">
    <location>
        <begin position="88"/>
        <end position="105"/>
    </location>
</feature>
<accession>A9UQA3</accession>
<dbReference type="GO" id="GO:0016020">
    <property type="term" value="C:membrane"/>
    <property type="evidence" value="ECO:0007669"/>
    <property type="project" value="UniProtKB-SubCell"/>
</dbReference>
<dbReference type="GO" id="GO:0046872">
    <property type="term" value="F:metal ion binding"/>
    <property type="evidence" value="ECO:0007669"/>
    <property type="project" value="UniProtKB-KW"/>
</dbReference>
<proteinExistence type="predicted"/>
<evidence type="ECO:0000256" key="7">
    <source>
        <dbReference type="ARBA" id="ARBA00023136"/>
    </source>
</evidence>
<dbReference type="GeneID" id="5887552"/>
<keyword evidence="6" id="KW-0408">Iron</keyword>
<evidence type="ECO:0000256" key="3">
    <source>
        <dbReference type="ARBA" id="ARBA00022692"/>
    </source>
</evidence>
<dbReference type="Gene3D" id="1.20.1300.10">
    <property type="entry name" value="Fumarate reductase/succinate dehydrogenase, transmembrane subunit"/>
    <property type="match status" value="1"/>
</dbReference>
<dbReference type="RefSeq" id="XP_001742775.1">
    <property type="nucleotide sequence ID" value="XM_001742723.1"/>
</dbReference>